<dbReference type="InterPro" id="IPR013984">
    <property type="entry name" value="Ald_Fedxn_OxRdtase_dom2"/>
</dbReference>
<organism evidence="10 11">
    <name type="scientific">Anoxynatronum buryatiense</name>
    <dbReference type="NCBI Taxonomy" id="489973"/>
    <lineage>
        <taxon>Bacteria</taxon>
        <taxon>Bacillati</taxon>
        <taxon>Bacillota</taxon>
        <taxon>Clostridia</taxon>
        <taxon>Eubacteriales</taxon>
        <taxon>Clostridiaceae</taxon>
        <taxon>Anoxynatronum</taxon>
    </lineage>
</organism>
<dbReference type="Gene3D" id="3.60.9.10">
    <property type="entry name" value="Aldehyde ferredoxin oxidoreductase, N-terminal domain"/>
    <property type="match status" value="1"/>
</dbReference>
<dbReference type="InterPro" id="IPR036503">
    <property type="entry name" value="Ald_Fedxn_OxRdtase_N_sf"/>
</dbReference>
<keyword evidence="3" id="KW-0004">4Fe-4S</keyword>
<dbReference type="EMBL" id="FXUF01000005">
    <property type="protein sequence ID" value="SMP53804.1"/>
    <property type="molecule type" value="Genomic_DNA"/>
</dbReference>
<dbReference type="GO" id="GO:0009055">
    <property type="term" value="F:electron transfer activity"/>
    <property type="evidence" value="ECO:0007669"/>
    <property type="project" value="InterPro"/>
</dbReference>
<dbReference type="Gene3D" id="1.10.599.10">
    <property type="entry name" value="Aldehyde Ferredoxin Oxidoreductase Protein, subunit A, domain 3"/>
    <property type="match status" value="1"/>
</dbReference>
<comment type="cofactor">
    <cofactor evidence="1">
        <name>[4Fe-4S] cluster</name>
        <dbReference type="ChEBI" id="CHEBI:49883"/>
    </cofactor>
</comment>
<name>A0AA46AIV5_9CLOT</name>
<comment type="cofactor">
    <cofactor evidence="8">
        <name>tungstopterin</name>
        <dbReference type="ChEBI" id="CHEBI:30402"/>
    </cofactor>
</comment>
<dbReference type="RefSeq" id="WP_283408985.1">
    <property type="nucleotide sequence ID" value="NZ_FXUF01000005.1"/>
</dbReference>
<dbReference type="GO" id="GO:0016625">
    <property type="term" value="F:oxidoreductase activity, acting on the aldehyde or oxo group of donors, iron-sulfur protein as acceptor"/>
    <property type="evidence" value="ECO:0007669"/>
    <property type="project" value="InterPro"/>
</dbReference>
<evidence type="ECO:0000313" key="11">
    <source>
        <dbReference type="Proteomes" id="UP001158066"/>
    </source>
</evidence>
<dbReference type="Pfam" id="PF01314">
    <property type="entry name" value="AFOR_C"/>
    <property type="match status" value="1"/>
</dbReference>
<dbReference type="Pfam" id="PF02730">
    <property type="entry name" value="AFOR_N"/>
    <property type="match status" value="1"/>
</dbReference>
<keyword evidence="7" id="KW-0411">Iron-sulfur</keyword>
<dbReference type="GO" id="GO:0046872">
    <property type="term" value="F:metal ion binding"/>
    <property type="evidence" value="ECO:0007669"/>
    <property type="project" value="UniProtKB-KW"/>
</dbReference>
<dbReference type="Proteomes" id="UP001158066">
    <property type="component" value="Unassembled WGS sequence"/>
</dbReference>
<dbReference type="SUPFAM" id="SSF48310">
    <property type="entry name" value="Aldehyde ferredoxin oxidoreductase, C-terminal domains"/>
    <property type="match status" value="1"/>
</dbReference>
<evidence type="ECO:0000256" key="7">
    <source>
        <dbReference type="ARBA" id="ARBA00023014"/>
    </source>
</evidence>
<feature type="domain" description="Aldehyde ferredoxin oxidoreductase N-terminal" evidence="9">
    <location>
        <begin position="5"/>
        <end position="206"/>
    </location>
</feature>
<accession>A0AA46AIV5</accession>
<evidence type="ECO:0000256" key="3">
    <source>
        <dbReference type="ARBA" id="ARBA00022485"/>
    </source>
</evidence>
<gene>
    <name evidence="10" type="ORF">SAMN06296020_10554</name>
</gene>
<evidence type="ECO:0000256" key="1">
    <source>
        <dbReference type="ARBA" id="ARBA00001966"/>
    </source>
</evidence>
<dbReference type="PANTHER" id="PTHR30038">
    <property type="entry name" value="ALDEHYDE FERREDOXIN OXIDOREDUCTASE"/>
    <property type="match status" value="1"/>
</dbReference>
<keyword evidence="4" id="KW-0479">Metal-binding</keyword>
<evidence type="ECO:0000256" key="2">
    <source>
        <dbReference type="ARBA" id="ARBA00011032"/>
    </source>
</evidence>
<dbReference type="InterPro" id="IPR036021">
    <property type="entry name" value="Tungsten_al_ferr_oxy-like_C"/>
</dbReference>
<dbReference type="SUPFAM" id="SSF56228">
    <property type="entry name" value="Aldehyde ferredoxin oxidoreductase, N-terminal domain"/>
    <property type="match status" value="1"/>
</dbReference>
<dbReference type="InterPro" id="IPR001203">
    <property type="entry name" value="OxRdtase_Ald_Fedxn_C"/>
</dbReference>
<dbReference type="InterPro" id="IPR013985">
    <property type="entry name" value="Ald_Fedxn_OxRdtase_dom3"/>
</dbReference>
<dbReference type="AlphaFoldDB" id="A0AA46AIV5"/>
<dbReference type="InterPro" id="IPR013983">
    <property type="entry name" value="Ald_Fedxn_OxRdtase_N"/>
</dbReference>
<dbReference type="GO" id="GO:0051539">
    <property type="term" value="F:4 iron, 4 sulfur cluster binding"/>
    <property type="evidence" value="ECO:0007669"/>
    <property type="project" value="UniProtKB-KW"/>
</dbReference>
<proteinExistence type="inferred from homology"/>
<comment type="caution">
    <text evidence="10">The sequence shown here is derived from an EMBL/GenBank/DDBJ whole genome shotgun (WGS) entry which is preliminary data.</text>
</comment>
<keyword evidence="6" id="KW-0408">Iron</keyword>
<evidence type="ECO:0000256" key="8">
    <source>
        <dbReference type="ARBA" id="ARBA00049934"/>
    </source>
</evidence>
<dbReference type="PANTHER" id="PTHR30038:SF0">
    <property type="entry name" value="TUNGSTEN-CONTAINING ALDEHYDE FERREDOXIN OXIDOREDUCTASE"/>
    <property type="match status" value="1"/>
</dbReference>
<evidence type="ECO:0000313" key="10">
    <source>
        <dbReference type="EMBL" id="SMP53804.1"/>
    </source>
</evidence>
<evidence type="ECO:0000256" key="4">
    <source>
        <dbReference type="ARBA" id="ARBA00022723"/>
    </source>
</evidence>
<sequence>MKGVWNKIARVDLTSGNCTIETLEEKVLEQFIGGAGLGAYILYKEVPKGVMSADPENRIIFATGPFNGIRQTGAAKWSIVSKSPSLEANATSCITNSWGYELKNAGVDALVVQGKAVQPVMIVIDDDAIRMEPATEIWGKDSYETDDLLKEQFGKDFEIACIGPAGEKQLKYAAVVTGKCSFAGRGGMGGVMGSKNLKAVVVRGSQKCPVANPEKLDELNKEINMKIYNTDKAKPANFNIRAHGTSIATGLFKGYGNMPLKNWQLGEFDSGIENLGAPNYGIQLNAKPKPCKFCTLGCKNHAEVIDDKYGFVGEGPEYESFAMMGLNLMVDDMKAVAYGGHIANTYGIDTISLGACLAWAFESYEKGVLTRENTGGLVLEWGNAEAMVELTKKVANREVGLGYLLGEGVRTAAKYYGKGSEAWAVEIKNMEVPAHDPRASFVAGLNYLTGASCGPNHEKGNPQHMFVAHILLPEFGISDDIDFEKERHSWEHASRYTAAFQNYSNLVDSLVHCKFMVFSGYTLTDMLNTFNAVTGLDWNFETFEKAGERIFTVQKLLNLRYGITVADETKFPERLMQAKAEGPYAGVAPVGIEDAVLDYYRHRGWDETGMPLQEKINEMDLQELV</sequence>
<keyword evidence="5" id="KW-0560">Oxidoreductase</keyword>
<evidence type="ECO:0000259" key="9">
    <source>
        <dbReference type="SMART" id="SM00790"/>
    </source>
</evidence>
<comment type="similarity">
    <text evidence="2">Belongs to the AOR/FOR family.</text>
</comment>
<protein>
    <submittedName>
        <fullName evidence="10">Aldehyde:ferredoxin oxidoreductase</fullName>
    </submittedName>
</protein>
<dbReference type="SMART" id="SM00790">
    <property type="entry name" value="AFOR_N"/>
    <property type="match status" value="1"/>
</dbReference>
<dbReference type="Gene3D" id="1.10.569.10">
    <property type="entry name" value="Aldehyde Ferredoxin Oxidoreductase Protein, subunit A, domain 2"/>
    <property type="match status" value="1"/>
</dbReference>
<evidence type="ECO:0000256" key="6">
    <source>
        <dbReference type="ARBA" id="ARBA00023004"/>
    </source>
</evidence>
<reference evidence="10" key="1">
    <citation type="submission" date="2017-05" db="EMBL/GenBank/DDBJ databases">
        <authorList>
            <person name="Varghese N."/>
            <person name="Submissions S."/>
        </authorList>
    </citation>
    <scope>NUCLEOTIDE SEQUENCE</scope>
    <source>
        <strain evidence="10">Su22</strain>
    </source>
</reference>
<keyword evidence="11" id="KW-1185">Reference proteome</keyword>
<evidence type="ECO:0000256" key="5">
    <source>
        <dbReference type="ARBA" id="ARBA00023002"/>
    </source>
</evidence>
<dbReference type="InterPro" id="IPR051919">
    <property type="entry name" value="W-dependent_AOR"/>
</dbReference>